<name>A0A090NVN0_SHIDY</name>
<sequence length="62" mass="7237">MGYSEQMLEVFPHNWTFDNGYMHPGDKPGLGIEFDEKLAAKYPYEPAYLPVARLEDGTLWNW</sequence>
<proteinExistence type="predicted"/>
<dbReference type="AlphaFoldDB" id="A0A090NVN0"/>
<dbReference type="Proteomes" id="UP000017944">
    <property type="component" value="Unassembled WGS sequence"/>
</dbReference>
<dbReference type="SUPFAM" id="SSF51604">
    <property type="entry name" value="Enolase C-terminal domain-like"/>
    <property type="match status" value="1"/>
</dbReference>
<dbReference type="EMBL" id="AXUT01000614">
    <property type="protein sequence ID" value="ESU76298.1"/>
    <property type="molecule type" value="Genomic_DNA"/>
</dbReference>
<dbReference type="Gene3D" id="3.30.390.10">
    <property type="entry name" value="Enolase-like, N-terminal domain"/>
    <property type="match status" value="1"/>
</dbReference>
<comment type="caution">
    <text evidence="1">The sequence shown here is derived from an EMBL/GenBank/DDBJ whole genome shotgun (WGS) entry which is preliminary data.</text>
</comment>
<dbReference type="PATRIC" id="fig|1401327.3.peg.4174"/>
<dbReference type="InterPro" id="IPR029017">
    <property type="entry name" value="Enolase-like_N"/>
</dbReference>
<protein>
    <submittedName>
        <fullName evidence="1">Starvation sensing protein rspA</fullName>
    </submittedName>
</protein>
<accession>A0A090NVN0</accession>
<evidence type="ECO:0000313" key="2">
    <source>
        <dbReference type="Proteomes" id="UP000017944"/>
    </source>
</evidence>
<evidence type="ECO:0000313" key="1">
    <source>
        <dbReference type="EMBL" id="ESU76298.1"/>
    </source>
</evidence>
<reference evidence="1 2" key="1">
    <citation type="submission" date="2013-10" db="EMBL/GenBank/DDBJ databases">
        <title>Draft genomes and the virulence plasmids of Sd1617 vaccine constructs: WRSd3 and WRSd5.</title>
        <authorList>
            <person name="Aksomboon Vongsawan A."/>
            <person name="Venkatesan M.M."/>
            <person name="Vaisvil B."/>
            <person name="Emel G."/>
            <person name="Kepatral V."/>
            <person name="Sethabutr O."/>
            <person name="Serichantalergs O."/>
            <person name="Mason C."/>
        </authorList>
    </citation>
    <scope>NUCLEOTIDE SEQUENCE [LARGE SCALE GENOMIC DNA]</scope>
    <source>
        <strain evidence="1 2">WRSd3</strain>
    </source>
</reference>
<gene>
    <name evidence="1" type="ORF">WRSd3_04471</name>
</gene>
<dbReference type="Gene3D" id="3.20.20.120">
    <property type="entry name" value="Enolase-like C-terminal domain"/>
    <property type="match status" value="1"/>
</dbReference>
<dbReference type="InterPro" id="IPR036849">
    <property type="entry name" value="Enolase-like_C_sf"/>
</dbReference>
<organism evidence="1 2">
    <name type="scientific">Shigella dysenteriae WRSd3</name>
    <dbReference type="NCBI Taxonomy" id="1401327"/>
    <lineage>
        <taxon>Bacteria</taxon>
        <taxon>Pseudomonadati</taxon>
        <taxon>Pseudomonadota</taxon>
        <taxon>Gammaproteobacteria</taxon>
        <taxon>Enterobacterales</taxon>
        <taxon>Enterobacteriaceae</taxon>
        <taxon>Shigella</taxon>
    </lineage>
</organism>